<dbReference type="UniPathway" id="UPA00125"/>
<dbReference type="InterPro" id="IPR011008">
    <property type="entry name" value="Dimeric_a/b-barrel"/>
</dbReference>
<evidence type="ECO:0000313" key="7">
    <source>
        <dbReference type="EMBL" id="TCO80798.1"/>
    </source>
</evidence>
<dbReference type="InterPro" id="IPR013448">
    <property type="entry name" value="L-rhamnose_mutarotase"/>
</dbReference>
<dbReference type="HAMAP" id="MF_01663">
    <property type="entry name" value="L_rham_rotase"/>
    <property type="match status" value="1"/>
</dbReference>
<dbReference type="NCBIfam" id="TIGR02625">
    <property type="entry name" value="YiiL_rotase"/>
    <property type="match status" value="1"/>
</dbReference>
<comment type="catalytic activity">
    <reaction evidence="5">
        <text>alpha-L-rhamnose = beta-L-rhamnose</text>
        <dbReference type="Rhea" id="RHEA:25584"/>
        <dbReference type="ChEBI" id="CHEBI:27586"/>
        <dbReference type="ChEBI" id="CHEBI:27907"/>
        <dbReference type="EC" id="5.1.3.32"/>
    </reaction>
</comment>
<keyword evidence="3 5" id="KW-0119">Carbohydrate metabolism</keyword>
<dbReference type="SUPFAM" id="SSF54909">
    <property type="entry name" value="Dimeric alpha+beta barrel"/>
    <property type="match status" value="1"/>
</dbReference>
<comment type="caution">
    <text evidence="7">The sequence shown here is derived from an EMBL/GenBank/DDBJ whole genome shotgun (WGS) entry which is preliminary data.</text>
</comment>
<protein>
    <recommendedName>
        <fullName evidence="5 6">L-rhamnose mutarotase</fullName>
        <ecNumber evidence="5 6">5.1.3.32</ecNumber>
    </recommendedName>
    <alternativeName>
        <fullName evidence="5">Rhamnose 1-epimerase</fullName>
    </alternativeName>
    <alternativeName>
        <fullName evidence="5">Type-3 mutarotase</fullName>
    </alternativeName>
</protein>
<dbReference type="RefSeq" id="WP_132543083.1">
    <property type="nucleotide sequence ID" value="NZ_SLWY01000012.1"/>
</dbReference>
<feature type="active site" description="Proton donor" evidence="5">
    <location>
        <position position="22"/>
    </location>
</feature>
<name>A0A4R2LD72_9GAMM</name>
<keyword evidence="4 5" id="KW-0684">Rhamnose metabolism</keyword>
<dbReference type="OrthoDB" id="9799608at2"/>
<dbReference type="PANTHER" id="PTHR34389">
    <property type="entry name" value="L-RHAMNOSE MUTAROTASE"/>
    <property type="match status" value="1"/>
</dbReference>
<comment type="similarity">
    <text evidence="5">Belongs to the rhamnose mutarotase family.</text>
</comment>
<dbReference type="GO" id="GO:0062192">
    <property type="term" value="F:L-rhamnose mutarotase activity"/>
    <property type="evidence" value="ECO:0007669"/>
    <property type="project" value="UniProtKB-UniRule"/>
</dbReference>
<dbReference type="EC" id="5.1.3.32" evidence="5 6"/>
<proteinExistence type="inferred from homology"/>
<evidence type="ECO:0000256" key="3">
    <source>
        <dbReference type="ARBA" id="ARBA00023277"/>
    </source>
</evidence>
<comment type="function">
    <text evidence="5">Involved in the anomeric conversion of L-rhamnose.</text>
</comment>
<keyword evidence="1 5" id="KW-0963">Cytoplasm</keyword>
<gene>
    <name evidence="5" type="primary">rhaM</name>
    <name evidence="7" type="ORF">EV699_112138</name>
</gene>
<feature type="binding site" evidence="5">
    <location>
        <begin position="75"/>
        <end position="76"/>
    </location>
    <ligand>
        <name>substrate</name>
    </ligand>
</feature>
<dbReference type="InterPro" id="IPR008000">
    <property type="entry name" value="Rham/fucose_mutarotase"/>
</dbReference>
<reference evidence="7 8" key="1">
    <citation type="submission" date="2019-03" db="EMBL/GenBank/DDBJ databases">
        <title>Genomic Encyclopedia of Type Strains, Phase IV (KMG-IV): sequencing the most valuable type-strain genomes for metagenomic binning, comparative biology and taxonomic classification.</title>
        <authorList>
            <person name="Goeker M."/>
        </authorList>
    </citation>
    <scope>NUCLEOTIDE SEQUENCE [LARGE SCALE GENOMIC DNA]</scope>
    <source>
        <strain evidence="7 8">DSM 25287</strain>
    </source>
</reference>
<feature type="binding site" evidence="5">
    <location>
        <position position="41"/>
    </location>
    <ligand>
        <name>substrate</name>
    </ligand>
</feature>
<evidence type="ECO:0000256" key="5">
    <source>
        <dbReference type="HAMAP-Rule" id="MF_01663"/>
    </source>
</evidence>
<evidence type="ECO:0000256" key="2">
    <source>
        <dbReference type="ARBA" id="ARBA00023235"/>
    </source>
</evidence>
<dbReference type="Proteomes" id="UP000295765">
    <property type="component" value="Unassembled WGS sequence"/>
</dbReference>
<comment type="pathway">
    <text evidence="5">Carbohydrate metabolism; L-rhamnose metabolism.</text>
</comment>
<dbReference type="PANTHER" id="PTHR34389:SF2">
    <property type="entry name" value="L-RHAMNOSE MUTAROTASE"/>
    <property type="match status" value="1"/>
</dbReference>
<dbReference type="GO" id="GO:0019301">
    <property type="term" value="P:rhamnose catabolic process"/>
    <property type="evidence" value="ECO:0007669"/>
    <property type="project" value="UniProtKB-UniRule"/>
</dbReference>
<evidence type="ECO:0000313" key="8">
    <source>
        <dbReference type="Proteomes" id="UP000295765"/>
    </source>
</evidence>
<sequence length="103" mass="11976">MEQLAFTMHLHPGQAAEYQRRHDAIWPELAELLHQAGVRDYSIFLDDDGTLFAVLRREDGHTMDALPAHPVMRRWWTHMADIMTTHADGSPVVRPLRRVFHLP</sequence>
<keyword evidence="8" id="KW-1185">Reference proteome</keyword>
<evidence type="ECO:0000256" key="6">
    <source>
        <dbReference type="NCBIfam" id="TIGR02625"/>
    </source>
</evidence>
<dbReference type="GO" id="GO:0005737">
    <property type="term" value="C:cytoplasm"/>
    <property type="evidence" value="ECO:0007669"/>
    <property type="project" value="UniProtKB-SubCell"/>
</dbReference>
<feature type="binding site" evidence="5">
    <location>
        <position position="18"/>
    </location>
    <ligand>
        <name>substrate</name>
    </ligand>
</feature>
<comment type="subunit">
    <text evidence="5">Homodimer.</text>
</comment>
<dbReference type="Gene3D" id="3.30.70.100">
    <property type="match status" value="1"/>
</dbReference>
<keyword evidence="2 5" id="KW-0413">Isomerase</keyword>
<evidence type="ECO:0000256" key="1">
    <source>
        <dbReference type="ARBA" id="ARBA00022490"/>
    </source>
</evidence>
<organism evidence="7 8">
    <name type="scientific">Plasticicumulans lactativorans</name>
    <dbReference type="NCBI Taxonomy" id="1133106"/>
    <lineage>
        <taxon>Bacteria</taxon>
        <taxon>Pseudomonadati</taxon>
        <taxon>Pseudomonadota</taxon>
        <taxon>Gammaproteobacteria</taxon>
        <taxon>Candidatus Competibacteraceae</taxon>
        <taxon>Plasticicumulans</taxon>
    </lineage>
</organism>
<dbReference type="AlphaFoldDB" id="A0A4R2LD72"/>
<comment type="subcellular location">
    <subcellularLocation>
        <location evidence="5">Cytoplasm</location>
    </subcellularLocation>
</comment>
<accession>A0A4R2LD72</accession>
<evidence type="ECO:0000256" key="4">
    <source>
        <dbReference type="ARBA" id="ARBA00023308"/>
    </source>
</evidence>
<dbReference type="Pfam" id="PF05336">
    <property type="entry name" value="rhaM"/>
    <property type="match status" value="1"/>
</dbReference>
<dbReference type="EMBL" id="SLWY01000012">
    <property type="protein sequence ID" value="TCO80798.1"/>
    <property type="molecule type" value="Genomic_DNA"/>
</dbReference>